<keyword evidence="1" id="KW-0472">Membrane</keyword>
<gene>
    <name evidence="2" type="ORF">UU42_C0008G0015</name>
</gene>
<evidence type="ECO:0000313" key="3">
    <source>
        <dbReference type="Proteomes" id="UP000034676"/>
    </source>
</evidence>
<protein>
    <submittedName>
        <fullName evidence="2">Uncharacterized protein</fullName>
    </submittedName>
</protein>
<proteinExistence type="predicted"/>
<feature type="transmembrane region" description="Helical" evidence="1">
    <location>
        <begin position="6"/>
        <end position="25"/>
    </location>
</feature>
<sequence length="138" mass="15324">MEKKLFKLLLIITLLLVTIFGLLFIKDRYLTKGVKVSVQPDYSPGRTIQEVGQNVSVNFSQCTSDVRRIDVAFGSTTIEIQGKEGVNCKLNYGGEVENPNWDGKLQNKCRIPANLGTLTFAKSGYGVDLSAIQRYCTN</sequence>
<dbReference type="Proteomes" id="UP000034676">
    <property type="component" value="Unassembled WGS sequence"/>
</dbReference>
<comment type="caution">
    <text evidence="2">The sequence shown here is derived from an EMBL/GenBank/DDBJ whole genome shotgun (WGS) entry which is preliminary data.</text>
</comment>
<keyword evidence="1" id="KW-1133">Transmembrane helix</keyword>
<keyword evidence="1" id="KW-0812">Transmembrane</keyword>
<reference evidence="2 3" key="1">
    <citation type="journal article" date="2015" name="Nature">
        <title>rRNA introns, odd ribosomes, and small enigmatic genomes across a large radiation of phyla.</title>
        <authorList>
            <person name="Brown C.T."/>
            <person name="Hug L.A."/>
            <person name="Thomas B.C."/>
            <person name="Sharon I."/>
            <person name="Castelle C.J."/>
            <person name="Singh A."/>
            <person name="Wilkins M.J."/>
            <person name="Williams K.H."/>
            <person name="Banfield J.F."/>
        </authorList>
    </citation>
    <scope>NUCLEOTIDE SEQUENCE [LARGE SCALE GENOMIC DNA]</scope>
</reference>
<accession>A0A0G0USF3</accession>
<evidence type="ECO:0000256" key="1">
    <source>
        <dbReference type="SAM" id="Phobius"/>
    </source>
</evidence>
<dbReference type="AlphaFoldDB" id="A0A0G0USF3"/>
<dbReference type="EMBL" id="LCAO01000008">
    <property type="protein sequence ID" value="KKR91679.1"/>
    <property type="molecule type" value="Genomic_DNA"/>
</dbReference>
<name>A0A0G0USF3_9BACT</name>
<evidence type="ECO:0000313" key="2">
    <source>
        <dbReference type="EMBL" id="KKR91679.1"/>
    </source>
</evidence>
<organism evidence="2 3">
    <name type="scientific">Candidatus Woesebacteria bacterium GW2011_GWA1_41_13b</name>
    <dbReference type="NCBI Taxonomy" id="1618555"/>
    <lineage>
        <taxon>Bacteria</taxon>
        <taxon>Candidatus Woeseibacteriota</taxon>
    </lineage>
</organism>